<dbReference type="InterPro" id="IPR004046">
    <property type="entry name" value="GST_C"/>
</dbReference>
<comment type="catalytic activity">
    <reaction evidence="4">
        <text>RX + glutathione = an S-substituted glutathione + a halide anion + H(+)</text>
        <dbReference type="Rhea" id="RHEA:16437"/>
        <dbReference type="ChEBI" id="CHEBI:15378"/>
        <dbReference type="ChEBI" id="CHEBI:16042"/>
        <dbReference type="ChEBI" id="CHEBI:17792"/>
        <dbReference type="ChEBI" id="CHEBI:57925"/>
        <dbReference type="ChEBI" id="CHEBI:90779"/>
        <dbReference type="EC" id="2.5.1.18"/>
    </reaction>
</comment>
<dbReference type="Pfam" id="PF02798">
    <property type="entry name" value="GST_N"/>
    <property type="match status" value="1"/>
</dbReference>
<name>A0AAE1KNE7_PETCI</name>
<dbReference type="PANTHER" id="PTHR11571">
    <property type="entry name" value="GLUTATHIONE S-TRANSFERASE"/>
    <property type="match status" value="1"/>
</dbReference>
<reference evidence="8" key="1">
    <citation type="submission" date="2023-10" db="EMBL/GenBank/DDBJ databases">
        <title>Genome assemblies of two species of porcelain crab, Petrolisthes cinctipes and Petrolisthes manimaculis (Anomura: Porcellanidae).</title>
        <authorList>
            <person name="Angst P."/>
        </authorList>
    </citation>
    <scope>NUCLEOTIDE SEQUENCE</scope>
    <source>
        <strain evidence="8">PB745_01</strain>
        <tissue evidence="8">Gill</tissue>
    </source>
</reference>
<evidence type="ECO:0000256" key="2">
    <source>
        <dbReference type="ARBA" id="ARBA00022679"/>
    </source>
</evidence>
<dbReference type="EC" id="2.5.1.18" evidence="1"/>
<dbReference type="AlphaFoldDB" id="A0AAE1KNE7"/>
<dbReference type="SUPFAM" id="SSF47616">
    <property type="entry name" value="GST C-terminal domain-like"/>
    <property type="match status" value="1"/>
</dbReference>
<dbReference type="Gene3D" id="3.40.30.10">
    <property type="entry name" value="Glutaredoxin"/>
    <property type="match status" value="1"/>
</dbReference>
<evidence type="ECO:0000313" key="8">
    <source>
        <dbReference type="EMBL" id="KAK3878544.1"/>
    </source>
</evidence>
<dbReference type="FunFam" id="3.40.30.10:FF:000035">
    <property type="entry name" value="hematopoietic prostaglandin D synthase"/>
    <property type="match status" value="1"/>
</dbReference>
<dbReference type="InterPro" id="IPR050213">
    <property type="entry name" value="GST_superfamily"/>
</dbReference>
<dbReference type="SFLD" id="SFLDG01205">
    <property type="entry name" value="AMPS.1"/>
    <property type="match status" value="1"/>
</dbReference>
<evidence type="ECO:0000259" key="7">
    <source>
        <dbReference type="PROSITE" id="PS50405"/>
    </source>
</evidence>
<evidence type="ECO:0000256" key="3">
    <source>
        <dbReference type="ARBA" id="ARBA00038317"/>
    </source>
</evidence>
<dbReference type="InterPro" id="IPR036282">
    <property type="entry name" value="Glutathione-S-Trfase_C_sf"/>
</dbReference>
<dbReference type="SFLD" id="SFLDG00363">
    <property type="entry name" value="AMPS_(cytGST):_Alpha-__Mu-__Pi"/>
    <property type="match status" value="1"/>
</dbReference>
<dbReference type="GO" id="GO:0004364">
    <property type="term" value="F:glutathione transferase activity"/>
    <property type="evidence" value="ECO:0007669"/>
    <property type="project" value="UniProtKB-EC"/>
</dbReference>
<evidence type="ECO:0000256" key="5">
    <source>
        <dbReference type="SAM" id="MobiDB-lite"/>
    </source>
</evidence>
<comment type="caution">
    <text evidence="8">The sequence shown here is derived from an EMBL/GenBank/DDBJ whole genome shotgun (WGS) entry which is preliminary data.</text>
</comment>
<dbReference type="EMBL" id="JAWQEG010001548">
    <property type="protein sequence ID" value="KAK3878544.1"/>
    <property type="molecule type" value="Genomic_DNA"/>
</dbReference>
<dbReference type="SFLD" id="SFLDS00019">
    <property type="entry name" value="Glutathione_Transferase_(cytos"/>
    <property type="match status" value="1"/>
</dbReference>
<feature type="domain" description="GST N-terminal" evidence="6">
    <location>
        <begin position="66"/>
        <end position="143"/>
    </location>
</feature>
<sequence>MSSVCHNKTQSGVGLESAKSQGTPREHEEKDANHADSWDLEKIAIEEVTRILSSFCASLPYVAIMPELKLVYFNARGRAELARWILAYGNIAYTDERIEMDDWPEKKKTIPTGKVPVLMVDEKPLPQSMAIARYLAHLANLVPEDPLEAAYCDALTDTLSDVAAEGYKIMFSSKTEDEKKQEYREQFFPNIMKPVLERLEKRLSNREWFASQLTWADLMISMVFGEVHKRKPEMLQPYPSVVALSLKVRDLPNIKKWVESAPETKF</sequence>
<comment type="similarity">
    <text evidence="3">Belongs to the GST superfamily. Sigma family.</text>
</comment>
<feature type="compositionally biased region" description="Polar residues" evidence="5">
    <location>
        <begin position="1"/>
        <end position="23"/>
    </location>
</feature>
<dbReference type="SUPFAM" id="SSF52833">
    <property type="entry name" value="Thioredoxin-like"/>
    <property type="match status" value="1"/>
</dbReference>
<dbReference type="InterPro" id="IPR010987">
    <property type="entry name" value="Glutathione-S-Trfase_C-like"/>
</dbReference>
<evidence type="ECO:0000259" key="6">
    <source>
        <dbReference type="PROSITE" id="PS50404"/>
    </source>
</evidence>
<dbReference type="PROSITE" id="PS50404">
    <property type="entry name" value="GST_NTER"/>
    <property type="match status" value="1"/>
</dbReference>
<dbReference type="CDD" id="cd03192">
    <property type="entry name" value="GST_C_Sigma_like"/>
    <property type="match status" value="1"/>
</dbReference>
<dbReference type="PROSITE" id="PS50405">
    <property type="entry name" value="GST_CTER"/>
    <property type="match status" value="1"/>
</dbReference>
<dbReference type="GO" id="GO:0006749">
    <property type="term" value="P:glutathione metabolic process"/>
    <property type="evidence" value="ECO:0007669"/>
    <property type="project" value="TreeGrafter"/>
</dbReference>
<evidence type="ECO:0000256" key="1">
    <source>
        <dbReference type="ARBA" id="ARBA00012452"/>
    </source>
</evidence>
<evidence type="ECO:0000256" key="4">
    <source>
        <dbReference type="ARBA" id="ARBA00047960"/>
    </source>
</evidence>
<dbReference type="Proteomes" id="UP001286313">
    <property type="component" value="Unassembled WGS sequence"/>
</dbReference>
<proteinExistence type="inferred from homology"/>
<gene>
    <name evidence="8" type="ORF">Pcinc_016843</name>
</gene>
<feature type="compositionally biased region" description="Basic and acidic residues" evidence="5">
    <location>
        <begin position="24"/>
        <end position="33"/>
    </location>
</feature>
<dbReference type="GO" id="GO:0004602">
    <property type="term" value="F:glutathione peroxidase activity"/>
    <property type="evidence" value="ECO:0007669"/>
    <property type="project" value="UniProtKB-ARBA"/>
</dbReference>
<keyword evidence="2" id="KW-0808">Transferase</keyword>
<dbReference type="PANTHER" id="PTHR11571:SF224">
    <property type="entry name" value="HEMATOPOIETIC PROSTAGLANDIN D SYNTHASE"/>
    <property type="match status" value="1"/>
</dbReference>
<keyword evidence="9" id="KW-1185">Reference proteome</keyword>
<protein>
    <recommendedName>
        <fullName evidence="1">glutathione transferase</fullName>
        <ecNumber evidence="1">2.5.1.18</ecNumber>
    </recommendedName>
</protein>
<dbReference type="InterPro" id="IPR004045">
    <property type="entry name" value="Glutathione_S-Trfase_N"/>
</dbReference>
<dbReference type="Gene3D" id="1.20.1050.10">
    <property type="match status" value="1"/>
</dbReference>
<organism evidence="8 9">
    <name type="scientific">Petrolisthes cinctipes</name>
    <name type="common">Flat porcelain crab</name>
    <dbReference type="NCBI Taxonomy" id="88211"/>
    <lineage>
        <taxon>Eukaryota</taxon>
        <taxon>Metazoa</taxon>
        <taxon>Ecdysozoa</taxon>
        <taxon>Arthropoda</taxon>
        <taxon>Crustacea</taxon>
        <taxon>Multicrustacea</taxon>
        <taxon>Malacostraca</taxon>
        <taxon>Eumalacostraca</taxon>
        <taxon>Eucarida</taxon>
        <taxon>Decapoda</taxon>
        <taxon>Pleocyemata</taxon>
        <taxon>Anomura</taxon>
        <taxon>Galatheoidea</taxon>
        <taxon>Porcellanidae</taxon>
        <taxon>Petrolisthes</taxon>
    </lineage>
</organism>
<accession>A0AAE1KNE7</accession>
<dbReference type="Pfam" id="PF14497">
    <property type="entry name" value="GST_C_3"/>
    <property type="match status" value="1"/>
</dbReference>
<dbReference type="CDD" id="cd03039">
    <property type="entry name" value="GST_N_Sigma_like"/>
    <property type="match status" value="1"/>
</dbReference>
<dbReference type="InterPro" id="IPR036249">
    <property type="entry name" value="Thioredoxin-like_sf"/>
</dbReference>
<feature type="domain" description="GST C-terminal" evidence="7">
    <location>
        <begin position="145"/>
        <end position="266"/>
    </location>
</feature>
<evidence type="ECO:0000313" key="9">
    <source>
        <dbReference type="Proteomes" id="UP001286313"/>
    </source>
</evidence>
<feature type="region of interest" description="Disordered" evidence="5">
    <location>
        <begin position="1"/>
        <end position="33"/>
    </location>
</feature>
<dbReference type="InterPro" id="IPR040079">
    <property type="entry name" value="Glutathione_S-Trfase"/>
</dbReference>